<dbReference type="InterPro" id="IPR038627">
    <property type="entry name" value="YebG-like_sf"/>
</dbReference>
<dbReference type="InterPro" id="IPR009813">
    <property type="entry name" value="Uncharacterised_YebG"/>
</dbReference>
<feature type="region of interest" description="Disordered" evidence="1">
    <location>
        <begin position="82"/>
        <end position="105"/>
    </location>
</feature>
<evidence type="ECO:0008006" key="4">
    <source>
        <dbReference type="Google" id="ProtNLM"/>
    </source>
</evidence>
<evidence type="ECO:0000256" key="1">
    <source>
        <dbReference type="SAM" id="MobiDB-lite"/>
    </source>
</evidence>
<reference evidence="2 3" key="1">
    <citation type="submission" date="2020-08" db="EMBL/GenBank/DDBJ databases">
        <title>Genomic Encyclopedia of Type Strains, Phase IV (KMG-IV): sequencing the most valuable type-strain genomes for metagenomic binning, comparative biology and taxonomic classification.</title>
        <authorList>
            <person name="Goeker M."/>
        </authorList>
    </citation>
    <scope>NUCLEOTIDE SEQUENCE [LARGE SCALE GENOMIC DNA]</scope>
    <source>
        <strain evidence="2 3">DSM 26287</strain>
    </source>
</reference>
<accession>A0A7X0TS77</accession>
<dbReference type="Pfam" id="PF07130">
    <property type="entry name" value="YebG"/>
    <property type="match status" value="1"/>
</dbReference>
<dbReference type="Proteomes" id="UP000537141">
    <property type="component" value="Unassembled WGS sequence"/>
</dbReference>
<proteinExistence type="predicted"/>
<dbReference type="RefSeq" id="WP_184421494.1">
    <property type="nucleotide sequence ID" value="NZ_AP027362.1"/>
</dbReference>
<sequence length="105" mass="11887">MAVETRYVVMRKGVEVETFMDKKAADEYDKMLDMADNLAEMFQHAPVELSEALQEELSIYLAQNREEVLIALQAKKPKPINKVKADNKAKKVEDLDTNKKASDAA</sequence>
<feature type="compositionally biased region" description="Basic and acidic residues" evidence="1">
    <location>
        <begin position="83"/>
        <end position="105"/>
    </location>
</feature>
<dbReference type="Gene3D" id="1.10.10.710">
    <property type="entry name" value="PSPTO_1197 like"/>
    <property type="match status" value="1"/>
</dbReference>
<evidence type="ECO:0000313" key="2">
    <source>
        <dbReference type="EMBL" id="MBB6541814.1"/>
    </source>
</evidence>
<organism evidence="2 3">
    <name type="scientific">Thalassotalea piscium</name>
    <dbReference type="NCBI Taxonomy" id="1230533"/>
    <lineage>
        <taxon>Bacteria</taxon>
        <taxon>Pseudomonadati</taxon>
        <taxon>Pseudomonadota</taxon>
        <taxon>Gammaproteobacteria</taxon>
        <taxon>Alteromonadales</taxon>
        <taxon>Colwelliaceae</taxon>
        <taxon>Thalassotalea</taxon>
    </lineage>
</organism>
<evidence type="ECO:0000313" key="3">
    <source>
        <dbReference type="Proteomes" id="UP000537141"/>
    </source>
</evidence>
<name>A0A7X0TS77_9GAMM</name>
<gene>
    <name evidence="2" type="ORF">HNQ55_000288</name>
</gene>
<comment type="caution">
    <text evidence="2">The sequence shown here is derived from an EMBL/GenBank/DDBJ whole genome shotgun (WGS) entry which is preliminary data.</text>
</comment>
<dbReference type="EMBL" id="JACHHU010000001">
    <property type="protein sequence ID" value="MBB6541814.1"/>
    <property type="molecule type" value="Genomic_DNA"/>
</dbReference>
<protein>
    <recommendedName>
        <fullName evidence="4">Damage-inducible protein YebG</fullName>
    </recommendedName>
</protein>
<keyword evidence="3" id="KW-1185">Reference proteome</keyword>
<dbReference type="AlphaFoldDB" id="A0A7X0TS77"/>